<accession>A0A1G2QYH5</accession>
<dbReference type="EMBL" id="MHTV01000043">
    <property type="protein sequence ID" value="OHA65640.1"/>
    <property type="molecule type" value="Genomic_DNA"/>
</dbReference>
<protein>
    <submittedName>
        <fullName evidence="2">Uncharacterized protein</fullName>
    </submittedName>
</protein>
<sequence>MPQVLGREVETNPEILSRATILLLLEEGEKFPRTLEVRPFFQKVWSNVLNNDVLLTELVTLIWKNFSKFPTFRTFLELRHLEAKSIKDTMDSMNFKGSTESFLRRVALEKSRAYSDLCILEEDCRITLRSFCVPLPAELDVLHGHLEERPADLARQMEEARARVQRIEEELATVANDLPGQKETLERKKADVEKFLRDEGFNVSKTQGAIRGQQAQAVQRVQQRTFPHLNYHNFERGSSLLKFHEGIGAYAPSHGMNQEELLEAINRFQGVKGKMPARLSNALARAGIMTLQDLQWVLEEEIKIERIGGTGIKECWTLVRQPQ</sequence>
<dbReference type="Proteomes" id="UP000178092">
    <property type="component" value="Unassembled WGS sequence"/>
</dbReference>
<comment type="caution">
    <text evidence="2">The sequence shown here is derived from an EMBL/GenBank/DDBJ whole genome shotgun (WGS) entry which is preliminary data.</text>
</comment>
<evidence type="ECO:0000256" key="1">
    <source>
        <dbReference type="SAM" id="Coils"/>
    </source>
</evidence>
<gene>
    <name evidence="2" type="ORF">A3C04_01570</name>
</gene>
<dbReference type="AlphaFoldDB" id="A0A1G2QYH5"/>
<proteinExistence type="predicted"/>
<name>A0A1G2QYH5_9BACT</name>
<keyword evidence="1" id="KW-0175">Coiled coil</keyword>
<reference evidence="2 3" key="1">
    <citation type="journal article" date="2016" name="Nat. Commun.">
        <title>Thousands of microbial genomes shed light on interconnected biogeochemical processes in an aquifer system.</title>
        <authorList>
            <person name="Anantharaman K."/>
            <person name="Brown C.T."/>
            <person name="Hug L.A."/>
            <person name="Sharon I."/>
            <person name="Castelle C.J."/>
            <person name="Probst A.J."/>
            <person name="Thomas B.C."/>
            <person name="Singh A."/>
            <person name="Wilkins M.J."/>
            <person name="Karaoz U."/>
            <person name="Brodie E.L."/>
            <person name="Williams K.H."/>
            <person name="Hubbard S.S."/>
            <person name="Banfield J.F."/>
        </authorList>
    </citation>
    <scope>NUCLEOTIDE SEQUENCE [LARGE SCALE GENOMIC DNA]</scope>
</reference>
<feature type="coiled-coil region" evidence="1">
    <location>
        <begin position="150"/>
        <end position="177"/>
    </location>
</feature>
<evidence type="ECO:0000313" key="2">
    <source>
        <dbReference type="EMBL" id="OHA65640.1"/>
    </source>
</evidence>
<organism evidence="2 3">
    <name type="scientific">Candidatus Wildermuthbacteria bacterium RIFCSPHIGHO2_02_FULL_45_25</name>
    <dbReference type="NCBI Taxonomy" id="1802450"/>
    <lineage>
        <taxon>Bacteria</taxon>
        <taxon>Candidatus Wildermuthiibacteriota</taxon>
    </lineage>
</organism>
<evidence type="ECO:0000313" key="3">
    <source>
        <dbReference type="Proteomes" id="UP000178092"/>
    </source>
</evidence>